<proteinExistence type="predicted"/>
<dbReference type="Proteomes" id="UP001310594">
    <property type="component" value="Unassembled WGS sequence"/>
</dbReference>
<evidence type="ECO:0000256" key="1">
    <source>
        <dbReference type="SAM" id="MobiDB-lite"/>
    </source>
</evidence>
<accession>A0AAN7WIW2</accession>
<feature type="compositionally biased region" description="Pro residues" evidence="1">
    <location>
        <begin position="101"/>
        <end position="112"/>
    </location>
</feature>
<organism evidence="2 3">
    <name type="scientific">Elasticomyces elasticus</name>
    <dbReference type="NCBI Taxonomy" id="574655"/>
    <lineage>
        <taxon>Eukaryota</taxon>
        <taxon>Fungi</taxon>
        <taxon>Dikarya</taxon>
        <taxon>Ascomycota</taxon>
        <taxon>Pezizomycotina</taxon>
        <taxon>Dothideomycetes</taxon>
        <taxon>Dothideomycetidae</taxon>
        <taxon>Mycosphaerellales</taxon>
        <taxon>Teratosphaeriaceae</taxon>
        <taxon>Elasticomyces</taxon>
    </lineage>
</organism>
<name>A0AAN7WIW2_9PEZI</name>
<gene>
    <name evidence="2" type="ORF">LTR97_001419</name>
</gene>
<feature type="compositionally biased region" description="Basic residues" evidence="1">
    <location>
        <begin position="85"/>
        <end position="94"/>
    </location>
</feature>
<protein>
    <submittedName>
        <fullName evidence="2">Uncharacterized protein</fullName>
    </submittedName>
</protein>
<comment type="caution">
    <text evidence="2">The sequence shown here is derived from an EMBL/GenBank/DDBJ whole genome shotgun (WGS) entry which is preliminary data.</text>
</comment>
<sequence length="293" mass="33090">MSGFTVSKRWRSFRIRETQVKRSKQLHLVVGKESCSLCRDNAIFQYNTLQKTSKHILQQQGSVAKGRPTQPTLQQLTHFRRTHITAMSKKKKSKSAAPAVQPRPPPPPPTEPPNGRGVLITPRTAEALGLPESDDVFATLTSIKVPLELFSQQPWIDCPATHALGIPLKATRWPSENARVPNNLTLGLFMVADPKDEKFGKVQFRRMNGAVLVASVIDGGDVREKDVEMMLMYLSGMSAQITAFVREERNERDEEAEADWIEERVERTQELAARMLTSEAFRQYLKQDVVKQV</sequence>
<feature type="region of interest" description="Disordered" evidence="1">
    <location>
        <begin position="85"/>
        <end position="119"/>
    </location>
</feature>
<reference evidence="2" key="1">
    <citation type="submission" date="2023-08" db="EMBL/GenBank/DDBJ databases">
        <title>Black Yeasts Isolated from many extreme environments.</title>
        <authorList>
            <person name="Coleine C."/>
            <person name="Stajich J.E."/>
            <person name="Selbmann L."/>
        </authorList>
    </citation>
    <scope>NUCLEOTIDE SEQUENCE</scope>
    <source>
        <strain evidence="2">CCFEE 5810</strain>
    </source>
</reference>
<evidence type="ECO:0000313" key="3">
    <source>
        <dbReference type="Proteomes" id="UP001310594"/>
    </source>
</evidence>
<dbReference type="EMBL" id="JAVRQU010000002">
    <property type="protein sequence ID" value="KAK5706431.1"/>
    <property type="molecule type" value="Genomic_DNA"/>
</dbReference>
<evidence type="ECO:0000313" key="2">
    <source>
        <dbReference type="EMBL" id="KAK5706431.1"/>
    </source>
</evidence>
<dbReference type="AlphaFoldDB" id="A0AAN7WIW2"/>